<keyword evidence="1" id="KW-0732">Signal</keyword>
<accession>A6VLD0</accession>
<evidence type="ECO:0000256" key="1">
    <source>
        <dbReference type="SAM" id="SignalP"/>
    </source>
</evidence>
<sequence length="137" mass="13922">MKNLMKTVLTAGLIATFSVATANAKVTIKGDNKQTAELKGGAINMAMGSGKAVQNVASNQGKVTIKGNNDQSATVTGVAMNMGMGSGKATQNLASNHGKVQIDGNNKQSVNITGAAINMSTDGDAIQNLSSNSSEDY</sequence>
<proteinExistence type="predicted"/>
<dbReference type="eggNOG" id="ENOG5031K8R">
    <property type="taxonomic scope" value="Bacteria"/>
</dbReference>
<gene>
    <name evidence="2" type="ordered locus">Asuc_0399</name>
</gene>
<evidence type="ECO:0000313" key="2">
    <source>
        <dbReference type="EMBL" id="ABR73777.1"/>
    </source>
</evidence>
<feature type="signal peptide" evidence="1">
    <location>
        <begin position="1"/>
        <end position="24"/>
    </location>
</feature>
<dbReference type="EMBL" id="CP000746">
    <property type="protein sequence ID" value="ABR73777.1"/>
    <property type="molecule type" value="Genomic_DNA"/>
</dbReference>
<dbReference type="HOGENOM" id="CLU_154363_0_0_6"/>
<dbReference type="KEGG" id="asu:Asuc_0399"/>
<evidence type="ECO:0000313" key="3">
    <source>
        <dbReference type="Proteomes" id="UP000001114"/>
    </source>
</evidence>
<name>A6VLD0_ACTSZ</name>
<dbReference type="AlphaFoldDB" id="A6VLD0"/>
<reference evidence="3" key="1">
    <citation type="journal article" date="2010" name="BMC Genomics">
        <title>A genomic perspective on the potential of Actinobacillus succinogenes for industrial succinate production.</title>
        <authorList>
            <person name="McKinlay J.B."/>
            <person name="Laivenieks M."/>
            <person name="Schindler B.D."/>
            <person name="McKinlay A.A."/>
            <person name="Siddaramappa S."/>
            <person name="Challacombe J.F."/>
            <person name="Lowry S.R."/>
            <person name="Clum A."/>
            <person name="Lapidus A.L."/>
            <person name="Burkhart K.B."/>
            <person name="Harkins V."/>
            <person name="Vieille C."/>
        </authorList>
    </citation>
    <scope>NUCLEOTIDE SEQUENCE [LARGE SCALE GENOMIC DNA]</scope>
    <source>
        <strain evidence="3">ATCC 55618 / DSM 22257 / CCUG 43843 / 130Z</strain>
    </source>
</reference>
<protein>
    <submittedName>
        <fullName evidence="2">Uncharacterized protein</fullName>
    </submittedName>
</protein>
<feature type="chain" id="PRO_5002701287" evidence="1">
    <location>
        <begin position="25"/>
        <end position="137"/>
    </location>
</feature>
<dbReference type="OrthoDB" id="9880640at2"/>
<dbReference type="Proteomes" id="UP000001114">
    <property type="component" value="Chromosome"/>
</dbReference>
<dbReference type="STRING" id="339671.Asuc_0399"/>
<dbReference type="RefSeq" id="WP_012072162.1">
    <property type="nucleotide sequence ID" value="NC_009655.1"/>
</dbReference>
<keyword evidence="3" id="KW-1185">Reference proteome</keyword>
<organism evidence="2 3">
    <name type="scientific">Actinobacillus succinogenes (strain ATCC 55618 / DSM 22257 / CCUG 43843 / 130Z)</name>
    <dbReference type="NCBI Taxonomy" id="339671"/>
    <lineage>
        <taxon>Bacteria</taxon>
        <taxon>Pseudomonadati</taxon>
        <taxon>Pseudomonadota</taxon>
        <taxon>Gammaproteobacteria</taxon>
        <taxon>Pasteurellales</taxon>
        <taxon>Pasteurellaceae</taxon>
        <taxon>Actinobacillus</taxon>
    </lineage>
</organism>